<evidence type="ECO:0000256" key="8">
    <source>
        <dbReference type="SAM" id="Phobius"/>
    </source>
</evidence>
<feature type="transmembrane region" description="Helical" evidence="8">
    <location>
        <begin position="12"/>
        <end position="32"/>
    </location>
</feature>
<feature type="transmembrane region" description="Helical" evidence="8">
    <location>
        <begin position="288"/>
        <end position="306"/>
    </location>
</feature>
<evidence type="ECO:0000313" key="9">
    <source>
        <dbReference type="EMBL" id="KRM90652.1"/>
    </source>
</evidence>
<comment type="subcellular location">
    <subcellularLocation>
        <location evidence="1">Cell membrane</location>
        <topology evidence="1">Multi-pass membrane protein</topology>
    </subcellularLocation>
</comment>
<keyword evidence="10" id="KW-1185">Reference proteome</keyword>
<dbReference type="RefSeq" id="WP_057828882.1">
    <property type="nucleotide sequence ID" value="NZ_AYZE01000014.1"/>
</dbReference>
<proteinExistence type="inferred from homology"/>
<dbReference type="Proteomes" id="UP000051131">
    <property type="component" value="Unassembled WGS sequence"/>
</dbReference>
<gene>
    <name evidence="9" type="ORF">FC80_GL000642</name>
</gene>
<evidence type="ECO:0000256" key="3">
    <source>
        <dbReference type="ARBA" id="ARBA00022448"/>
    </source>
</evidence>
<feature type="transmembrane region" description="Helical" evidence="8">
    <location>
        <begin position="232"/>
        <end position="251"/>
    </location>
</feature>
<evidence type="ECO:0000256" key="4">
    <source>
        <dbReference type="ARBA" id="ARBA00022475"/>
    </source>
</evidence>
<evidence type="ECO:0000313" key="10">
    <source>
        <dbReference type="Proteomes" id="UP000051131"/>
    </source>
</evidence>
<organism evidence="9 10">
    <name type="scientific">Liquorilactobacillus cacaonum DSM 21116</name>
    <dbReference type="NCBI Taxonomy" id="1423729"/>
    <lineage>
        <taxon>Bacteria</taxon>
        <taxon>Bacillati</taxon>
        <taxon>Bacillota</taxon>
        <taxon>Bacilli</taxon>
        <taxon>Lactobacillales</taxon>
        <taxon>Lactobacillaceae</taxon>
        <taxon>Liquorilactobacillus</taxon>
    </lineage>
</organism>
<name>A0A0R2CR30_9LACO</name>
<sequence length="389" mass="44189">MENNRWIRFLGGKSLIFTLFVLGLLAIIIYMYSKVTFIFQPIVVMFSTIMPPVVVGLILYYLLNPLVKFLEKYVKRTWVIILIYIVILALLVFGGVELIIAARNQAIDLVKQFPNILQGFEKKTESLTTNFPYKAELNQLKDSFNLSSSKISKFTENYLQNGAKSFGGVFSVISTLLLAIVTGPIIAFFLLQDKEKFFKTTKKIIPPIFRRDFTEFTKIVNQQIGGYLKGQIVVSAILGILYWPCFILMGLKYAGTLALIAGVLSIIPYVGSFVAFIPGLIIAFQSSFMSAVIFVIIWFVVQFLHGQFIVPKIMGNNLQLHPITVLLVLLVMGDMLGIIGVIFGIPIYCFIKAITIYLFKKIKKRYNKFYGSYGKYDDTEFSKEEYLKK</sequence>
<evidence type="ECO:0000256" key="2">
    <source>
        <dbReference type="ARBA" id="ARBA00009773"/>
    </source>
</evidence>
<accession>A0A0R2CR30</accession>
<keyword evidence="4" id="KW-1003">Cell membrane</keyword>
<dbReference type="GO" id="GO:0005886">
    <property type="term" value="C:plasma membrane"/>
    <property type="evidence" value="ECO:0007669"/>
    <property type="project" value="UniProtKB-SubCell"/>
</dbReference>
<dbReference type="STRING" id="1423729.FC80_GL000642"/>
<evidence type="ECO:0000256" key="5">
    <source>
        <dbReference type="ARBA" id="ARBA00022692"/>
    </source>
</evidence>
<dbReference type="PANTHER" id="PTHR21716:SF53">
    <property type="entry name" value="PERMEASE PERM-RELATED"/>
    <property type="match status" value="1"/>
</dbReference>
<dbReference type="PANTHER" id="PTHR21716">
    <property type="entry name" value="TRANSMEMBRANE PROTEIN"/>
    <property type="match status" value="1"/>
</dbReference>
<keyword evidence="3" id="KW-0813">Transport</keyword>
<evidence type="ECO:0000256" key="1">
    <source>
        <dbReference type="ARBA" id="ARBA00004651"/>
    </source>
</evidence>
<dbReference type="AlphaFoldDB" id="A0A0R2CR30"/>
<dbReference type="Pfam" id="PF01594">
    <property type="entry name" value="AI-2E_transport"/>
    <property type="match status" value="1"/>
</dbReference>
<reference evidence="9 10" key="1">
    <citation type="journal article" date="2015" name="Genome Announc.">
        <title>Expanding the biotechnology potential of lactobacilli through comparative genomics of 213 strains and associated genera.</title>
        <authorList>
            <person name="Sun Z."/>
            <person name="Harris H.M."/>
            <person name="McCann A."/>
            <person name="Guo C."/>
            <person name="Argimon S."/>
            <person name="Zhang W."/>
            <person name="Yang X."/>
            <person name="Jeffery I.B."/>
            <person name="Cooney J.C."/>
            <person name="Kagawa T.F."/>
            <person name="Liu W."/>
            <person name="Song Y."/>
            <person name="Salvetti E."/>
            <person name="Wrobel A."/>
            <person name="Rasinkangas P."/>
            <person name="Parkhill J."/>
            <person name="Rea M.C."/>
            <person name="O'Sullivan O."/>
            <person name="Ritari J."/>
            <person name="Douillard F.P."/>
            <person name="Paul Ross R."/>
            <person name="Yang R."/>
            <person name="Briner A.E."/>
            <person name="Felis G.E."/>
            <person name="de Vos W.M."/>
            <person name="Barrangou R."/>
            <person name="Klaenhammer T.R."/>
            <person name="Caufield P.W."/>
            <person name="Cui Y."/>
            <person name="Zhang H."/>
            <person name="O'Toole P.W."/>
        </authorList>
    </citation>
    <scope>NUCLEOTIDE SEQUENCE [LARGE SCALE GENOMIC DNA]</scope>
    <source>
        <strain evidence="9 10">DSM 21116</strain>
    </source>
</reference>
<dbReference type="InterPro" id="IPR002549">
    <property type="entry name" value="AI-2E-like"/>
</dbReference>
<keyword evidence="7 8" id="KW-0472">Membrane</keyword>
<comment type="caution">
    <text evidence="9">The sequence shown here is derived from an EMBL/GenBank/DDBJ whole genome shotgun (WGS) entry which is preliminary data.</text>
</comment>
<dbReference type="GO" id="GO:0055085">
    <property type="term" value="P:transmembrane transport"/>
    <property type="evidence" value="ECO:0007669"/>
    <property type="project" value="TreeGrafter"/>
</dbReference>
<evidence type="ECO:0000256" key="6">
    <source>
        <dbReference type="ARBA" id="ARBA00022989"/>
    </source>
</evidence>
<feature type="transmembrane region" description="Helical" evidence="8">
    <location>
        <begin position="166"/>
        <end position="191"/>
    </location>
</feature>
<dbReference type="OrthoDB" id="9793390at2"/>
<comment type="similarity">
    <text evidence="2">Belongs to the autoinducer-2 exporter (AI-2E) (TC 2.A.86) family.</text>
</comment>
<protein>
    <recommendedName>
        <fullName evidence="11">Permease</fullName>
    </recommendedName>
</protein>
<feature type="transmembrane region" description="Helical" evidence="8">
    <location>
        <begin position="78"/>
        <end position="102"/>
    </location>
</feature>
<feature type="transmembrane region" description="Helical" evidence="8">
    <location>
        <begin position="326"/>
        <end position="359"/>
    </location>
</feature>
<dbReference type="EMBL" id="AYZE01000014">
    <property type="protein sequence ID" value="KRM90652.1"/>
    <property type="molecule type" value="Genomic_DNA"/>
</dbReference>
<evidence type="ECO:0000256" key="7">
    <source>
        <dbReference type="ARBA" id="ARBA00023136"/>
    </source>
</evidence>
<keyword evidence="6 8" id="KW-1133">Transmembrane helix</keyword>
<evidence type="ECO:0008006" key="11">
    <source>
        <dbReference type="Google" id="ProtNLM"/>
    </source>
</evidence>
<dbReference type="PATRIC" id="fig|1423729.3.peg.649"/>
<feature type="transmembrane region" description="Helical" evidence="8">
    <location>
        <begin position="38"/>
        <end position="63"/>
    </location>
</feature>
<feature type="transmembrane region" description="Helical" evidence="8">
    <location>
        <begin position="257"/>
        <end position="281"/>
    </location>
</feature>
<keyword evidence="5 8" id="KW-0812">Transmembrane</keyword>